<keyword evidence="3" id="KW-0539">Nucleus</keyword>
<organism evidence="4 5">
    <name type="scientific">Euplotes crassus</name>
    <dbReference type="NCBI Taxonomy" id="5936"/>
    <lineage>
        <taxon>Eukaryota</taxon>
        <taxon>Sar</taxon>
        <taxon>Alveolata</taxon>
        <taxon>Ciliophora</taxon>
        <taxon>Intramacronucleata</taxon>
        <taxon>Spirotrichea</taxon>
        <taxon>Hypotrichia</taxon>
        <taxon>Euplotida</taxon>
        <taxon>Euplotidae</taxon>
        <taxon>Moneuplotes</taxon>
    </lineage>
</organism>
<dbReference type="PANTHER" id="PTHR19411:SF0">
    <property type="entry name" value="PROTEIN BUD31 HOMOLOG"/>
    <property type="match status" value="1"/>
</dbReference>
<protein>
    <recommendedName>
        <fullName evidence="6">G10 protein</fullName>
    </recommendedName>
</protein>
<evidence type="ECO:0000256" key="3">
    <source>
        <dbReference type="ARBA" id="ARBA00023242"/>
    </source>
</evidence>
<dbReference type="Proteomes" id="UP001295684">
    <property type="component" value="Unassembled WGS sequence"/>
</dbReference>
<evidence type="ECO:0008006" key="6">
    <source>
        <dbReference type="Google" id="ProtNLM"/>
    </source>
</evidence>
<sequence length="147" mass="17511">MPRIRTKKTKRAPKGWKHIEDTLMEMTQKMRDVENEPHEGKRKPETVWPIYRLHHERSRYIFNLFYKKKEISRELYEYCLREKWADANLIAKWKKPGYQKLCCLGCIHKGDKNYDSTCICRVPKESLEEDKKIECVTCGCHGCASGD</sequence>
<evidence type="ECO:0000313" key="5">
    <source>
        <dbReference type="Proteomes" id="UP001295684"/>
    </source>
</evidence>
<accession>A0AAD2D8D8</accession>
<reference evidence="4" key="1">
    <citation type="submission" date="2023-07" db="EMBL/GenBank/DDBJ databases">
        <authorList>
            <consortium name="AG Swart"/>
            <person name="Singh M."/>
            <person name="Singh A."/>
            <person name="Seah K."/>
            <person name="Emmerich C."/>
        </authorList>
    </citation>
    <scope>NUCLEOTIDE SEQUENCE</scope>
    <source>
        <strain evidence="4">DP1</strain>
    </source>
</reference>
<gene>
    <name evidence="4" type="ORF">ECRASSUSDP1_LOCUS24813</name>
</gene>
<dbReference type="GO" id="GO:0000398">
    <property type="term" value="P:mRNA splicing, via spliceosome"/>
    <property type="evidence" value="ECO:0007669"/>
    <property type="project" value="TreeGrafter"/>
</dbReference>
<evidence type="ECO:0000256" key="1">
    <source>
        <dbReference type="ARBA" id="ARBA00004123"/>
    </source>
</evidence>
<dbReference type="PRINTS" id="PR00322">
    <property type="entry name" value="G10"/>
</dbReference>
<comment type="subcellular location">
    <subcellularLocation>
        <location evidence="1">Nucleus</location>
    </subcellularLocation>
</comment>
<dbReference type="EMBL" id="CAMPGE010025574">
    <property type="protein sequence ID" value="CAI2383315.1"/>
    <property type="molecule type" value="Genomic_DNA"/>
</dbReference>
<proteinExistence type="inferred from homology"/>
<dbReference type="Pfam" id="PF01125">
    <property type="entry name" value="BUD31"/>
    <property type="match status" value="1"/>
</dbReference>
<dbReference type="InterPro" id="IPR001748">
    <property type="entry name" value="BUD31"/>
</dbReference>
<evidence type="ECO:0000313" key="4">
    <source>
        <dbReference type="EMBL" id="CAI2383315.1"/>
    </source>
</evidence>
<dbReference type="AlphaFoldDB" id="A0AAD2D8D8"/>
<evidence type="ECO:0000256" key="2">
    <source>
        <dbReference type="ARBA" id="ARBA00005287"/>
    </source>
</evidence>
<comment type="caution">
    <text evidence="4">The sequence shown here is derived from an EMBL/GenBank/DDBJ whole genome shotgun (WGS) entry which is preliminary data.</text>
</comment>
<name>A0AAD2D8D8_EUPCR</name>
<keyword evidence="5" id="KW-1185">Reference proteome</keyword>
<dbReference type="PANTHER" id="PTHR19411">
    <property type="entry name" value="PROTEIN BUD31-RELATED"/>
    <property type="match status" value="1"/>
</dbReference>
<dbReference type="GO" id="GO:0005681">
    <property type="term" value="C:spliceosomal complex"/>
    <property type="evidence" value="ECO:0007669"/>
    <property type="project" value="TreeGrafter"/>
</dbReference>
<comment type="similarity">
    <text evidence="2">Belongs to the BUD31 (G10) family.</text>
</comment>